<dbReference type="InterPro" id="IPR023346">
    <property type="entry name" value="Lysozyme-like_dom_sf"/>
</dbReference>
<evidence type="ECO:0000313" key="3">
    <source>
        <dbReference type="Proteomes" id="UP000007460"/>
    </source>
</evidence>
<reference evidence="2 3" key="1">
    <citation type="journal article" date="2010" name="J. Bacteriol.">
        <title>Complete genome sequence of "Candidatus Puniceispirillum marinum" IMCC1322, a representative of the SAR116 clade in the Alphaproteobacteria.</title>
        <authorList>
            <person name="Oh H.M."/>
            <person name="Kwon K.K."/>
            <person name="Kang I."/>
            <person name="Kang S.G."/>
            <person name="Lee J.H."/>
            <person name="Kim S.J."/>
            <person name="Cho J.C."/>
        </authorList>
    </citation>
    <scope>NUCLEOTIDE SEQUENCE [LARGE SCALE GENOMIC DNA]</scope>
    <source>
        <strain evidence="2 3">IMCC1322</strain>
    </source>
</reference>
<dbReference type="Gene3D" id="1.10.530.10">
    <property type="match status" value="1"/>
</dbReference>
<dbReference type="EMBL" id="CP001751">
    <property type="protein sequence ID" value="ADE38531.1"/>
    <property type="molecule type" value="Genomic_DNA"/>
</dbReference>
<dbReference type="HOGENOM" id="CLU_844330_0_0_5"/>
<dbReference type="KEGG" id="apb:SAR116_0288"/>
<keyword evidence="3" id="KW-1185">Reference proteome</keyword>
<dbReference type="eggNOG" id="COG0741">
    <property type="taxonomic scope" value="Bacteria"/>
</dbReference>
<dbReference type="STRING" id="488538.SAR116_0288"/>
<proteinExistence type="predicted"/>
<name>D5BQ33_PUNMI</name>
<dbReference type="CDD" id="cd13400">
    <property type="entry name" value="LT_IagB-like"/>
    <property type="match status" value="1"/>
</dbReference>
<keyword evidence="2" id="KW-0378">Hydrolase</keyword>
<sequence>MIKNRNTIQYVCAFLILHLGMSSHVWARDVDCEALAAQAEIDYAIPSGIMQGIARVESGRIGLDGKRRSWPWTVNDGVEGLFFEDQASALEFVEVSYANGENSVDVGCMQINTKWHKDNFRDFAEMFDPNVNMDYAASFLIILRNRHGSWDQAIRHYHSNDPSKNERYVRKVHAVMAVEGHELPSSPQLMKAVLTVPSTLPKTKPKPRPKVNVAMSIPAQPKALPQTKPKIKIGLKTLAASKIPEPISGPASVTKDSVSPSVALAKPNNNIIKAKHNLPKNLSKPVAVSTLPVPVAAPSGDDLIKQRQPHIAKNWRKVLEFRAGFAKQG</sequence>
<dbReference type="GO" id="GO:0004222">
    <property type="term" value="F:metalloendopeptidase activity"/>
    <property type="evidence" value="ECO:0007669"/>
    <property type="project" value="UniProtKB-EC"/>
</dbReference>
<protein>
    <submittedName>
        <fullName evidence="2">Lytic transglycosylase, catalytic</fullName>
        <ecNumber evidence="2">3.4.24.35</ecNumber>
    </submittedName>
</protein>
<dbReference type="AlphaFoldDB" id="D5BQ33"/>
<feature type="signal peptide" evidence="1">
    <location>
        <begin position="1"/>
        <end position="27"/>
    </location>
</feature>
<dbReference type="Proteomes" id="UP000007460">
    <property type="component" value="Chromosome"/>
</dbReference>
<dbReference type="SUPFAM" id="SSF53955">
    <property type="entry name" value="Lysozyme-like"/>
    <property type="match status" value="1"/>
</dbReference>
<dbReference type="CAZy" id="GH23">
    <property type="family name" value="Glycoside Hydrolase Family 23"/>
</dbReference>
<accession>D5BQ33</accession>
<feature type="chain" id="PRO_5005342886" evidence="1">
    <location>
        <begin position="28"/>
        <end position="329"/>
    </location>
</feature>
<evidence type="ECO:0000256" key="1">
    <source>
        <dbReference type="SAM" id="SignalP"/>
    </source>
</evidence>
<organism evidence="2 3">
    <name type="scientific">Puniceispirillum marinum (strain IMCC1322)</name>
    <dbReference type="NCBI Taxonomy" id="488538"/>
    <lineage>
        <taxon>Bacteria</taxon>
        <taxon>Pseudomonadati</taxon>
        <taxon>Pseudomonadota</taxon>
        <taxon>Alphaproteobacteria</taxon>
        <taxon>Candidatus Puniceispirillales</taxon>
        <taxon>Candidatus Puniceispirillaceae</taxon>
        <taxon>Candidatus Puniceispirillum</taxon>
    </lineage>
</organism>
<evidence type="ECO:0000313" key="2">
    <source>
        <dbReference type="EMBL" id="ADE38531.1"/>
    </source>
</evidence>
<keyword evidence="1" id="KW-0732">Signal</keyword>
<dbReference type="EC" id="3.4.24.35" evidence="2"/>
<gene>
    <name evidence="2" type="ordered locus">SAR116_0288</name>
</gene>